<dbReference type="GO" id="GO:0016757">
    <property type="term" value="F:glycosyltransferase activity"/>
    <property type="evidence" value="ECO:0007669"/>
    <property type="project" value="UniProtKB-KW"/>
</dbReference>
<sequence>MNILYVSHIAIDHSNGVWKKIKNQVNALKGLGHNVDFTYFTFSNGLAYLRDNEEEIFTIPHRYLYLYFLKKNISKKYDVIYIRKPHGGFYPLFMSSFLKKMKKIGIKKIYLEIPTYPFKNESSSVKGKISDFVFDTEMFFAKKYFDKIFTIGKRIDKLYNVDTCNIINGVDLDEVNLISKAKKKSNIINFIGIANLSYWHGYDRLIRSLKNYRGNDNINFYIIGDTEPELSRLKKIAENVDIPNRHVIFLGRKTNSEINSIMSNMDICVDSLGRHRSGNNFNSSIKSKEYTAMGMPFILSHIDDAFPDDVFFKYQCSADENIIDIDDIIHWYKSLSTNFNEVEREYANEHFSWKKIFKNIL</sequence>
<dbReference type="EMBL" id="AP028908">
    <property type="protein sequence ID" value="BES84181.1"/>
    <property type="molecule type" value="Genomic_DNA"/>
</dbReference>
<proteinExistence type="predicted"/>
<accession>A0AAN0MK89</accession>
<dbReference type="Proteomes" id="UP001377830">
    <property type="component" value="Chromosome"/>
</dbReference>
<dbReference type="PANTHER" id="PTHR12526">
    <property type="entry name" value="GLYCOSYLTRANSFERASE"/>
    <property type="match status" value="1"/>
</dbReference>
<evidence type="ECO:0000313" key="5">
    <source>
        <dbReference type="Proteomes" id="UP001377830"/>
    </source>
</evidence>
<dbReference type="PANTHER" id="PTHR12526:SF629">
    <property type="entry name" value="TEICHURONIC ACID BIOSYNTHESIS GLYCOSYLTRANSFERASE TUAH-RELATED"/>
    <property type="match status" value="1"/>
</dbReference>
<dbReference type="InterPro" id="IPR001296">
    <property type="entry name" value="Glyco_trans_1"/>
</dbReference>
<dbReference type="KEGG" id="parl:PEC302110_12780"/>
<evidence type="ECO:0000259" key="3">
    <source>
        <dbReference type="Pfam" id="PF00534"/>
    </source>
</evidence>
<dbReference type="RefSeq" id="WP_261848926.1">
    <property type="nucleotide sequence ID" value="NZ_AP028908.1"/>
</dbReference>
<dbReference type="Gene3D" id="3.40.50.2000">
    <property type="entry name" value="Glycogen Phosphorylase B"/>
    <property type="match status" value="2"/>
</dbReference>
<dbReference type="AlphaFoldDB" id="A0AAN0MK89"/>
<organism evidence="4 5">
    <name type="scientific">Pectobacterium araliae</name>
    <dbReference type="NCBI Taxonomy" id="3073862"/>
    <lineage>
        <taxon>Bacteria</taxon>
        <taxon>Pseudomonadati</taxon>
        <taxon>Pseudomonadota</taxon>
        <taxon>Gammaproteobacteria</taxon>
        <taxon>Enterobacterales</taxon>
        <taxon>Pectobacteriaceae</taxon>
        <taxon>Pectobacterium</taxon>
    </lineage>
</organism>
<gene>
    <name evidence="4" type="ORF">PEC302110_12780</name>
</gene>
<evidence type="ECO:0000313" key="4">
    <source>
        <dbReference type="EMBL" id="BES84181.1"/>
    </source>
</evidence>
<evidence type="ECO:0000256" key="1">
    <source>
        <dbReference type="ARBA" id="ARBA00022676"/>
    </source>
</evidence>
<keyword evidence="2" id="KW-0808">Transferase</keyword>
<protein>
    <submittedName>
        <fullName evidence="4">Glycosyltransferase family 4 protein</fullName>
    </submittedName>
</protein>
<dbReference type="Pfam" id="PF00534">
    <property type="entry name" value="Glycos_transf_1"/>
    <property type="match status" value="1"/>
</dbReference>
<evidence type="ECO:0000256" key="2">
    <source>
        <dbReference type="ARBA" id="ARBA00022679"/>
    </source>
</evidence>
<name>A0AAN0MK89_9GAMM</name>
<dbReference type="GO" id="GO:1901135">
    <property type="term" value="P:carbohydrate derivative metabolic process"/>
    <property type="evidence" value="ECO:0007669"/>
    <property type="project" value="UniProtKB-ARBA"/>
</dbReference>
<feature type="domain" description="Glycosyl transferase family 1" evidence="3">
    <location>
        <begin position="182"/>
        <end position="269"/>
    </location>
</feature>
<keyword evidence="5" id="KW-1185">Reference proteome</keyword>
<reference evidence="5" key="1">
    <citation type="journal article" date="2024" name="Int. J. Syst. Evol. Microbiol.">
        <title>Pectobacterium araliae sp. nov., a pathogen causing bacterial soft rot of Japanese angelica tree in Japan.</title>
        <authorList>
            <person name="Sawada H."/>
            <person name="Someya N."/>
            <person name="Morohoshi T."/>
            <person name="Ono M."/>
            <person name="Satou M."/>
        </authorList>
    </citation>
    <scope>NUCLEOTIDE SEQUENCE [LARGE SCALE GENOMIC DNA]</scope>
    <source>
        <strain evidence="5">MAFF 302110</strain>
    </source>
</reference>
<keyword evidence="1" id="KW-0328">Glycosyltransferase</keyword>
<dbReference type="SUPFAM" id="SSF53756">
    <property type="entry name" value="UDP-Glycosyltransferase/glycogen phosphorylase"/>
    <property type="match status" value="1"/>
</dbReference>